<evidence type="ECO:0000313" key="4">
    <source>
        <dbReference type="EMBL" id="SBW22959.1"/>
    </source>
</evidence>
<evidence type="ECO:0000259" key="2">
    <source>
        <dbReference type="Pfam" id="PF00535"/>
    </source>
</evidence>
<protein>
    <submittedName>
        <fullName evidence="4">Uncharacterized protein</fullName>
    </submittedName>
</protein>
<dbReference type="PANTHER" id="PTHR43685">
    <property type="entry name" value="GLYCOSYLTRANSFERASE"/>
    <property type="match status" value="1"/>
</dbReference>
<dbReference type="InterPro" id="IPR027791">
    <property type="entry name" value="Galactosyl_T_C"/>
</dbReference>
<sequence length="289" mass="31754">MSESLLCSVIVPTYNRAELLDLTLAALAEQTVPSDRFEVLVVDDGSTDDTEAVAKAYASRLDLRYFFQPDEGYRVAAARNIGITNARSDICVFIDCGVLAHSECLQAHIDTHAAAARPAAVCGYVHGLTFDDSGSDSLRAAADPRRPDEAIAVLAAAPEWADPREAFYAKYSDEFGDLPAPWVVYWTCNASANTAQLREVGMFDEAYRSWGAEDVDVAFRLHRAGARFLLSRPASSVHWPHPKYHAANTESVMDNYRHFAASYDDPGVQLVGQVRLFDINYVLLSRQGG</sequence>
<dbReference type="GO" id="GO:0016740">
    <property type="term" value="F:transferase activity"/>
    <property type="evidence" value="ECO:0007669"/>
    <property type="project" value="UniProtKB-KW"/>
</dbReference>
<dbReference type="InterPro" id="IPR029044">
    <property type="entry name" value="Nucleotide-diphossugar_trans"/>
</dbReference>
<proteinExistence type="predicted"/>
<dbReference type="InterPro" id="IPR050834">
    <property type="entry name" value="Glycosyltransf_2"/>
</dbReference>
<dbReference type="PANTHER" id="PTHR43685:SF3">
    <property type="entry name" value="SLR2126 PROTEIN"/>
    <property type="match status" value="1"/>
</dbReference>
<name>A0A1C3NZH2_9ACTN</name>
<feature type="domain" description="Galactosyltransferase C-terminal" evidence="3">
    <location>
        <begin position="181"/>
        <end position="228"/>
    </location>
</feature>
<evidence type="ECO:0000259" key="3">
    <source>
        <dbReference type="Pfam" id="PF02709"/>
    </source>
</evidence>
<organism evidence="4 5">
    <name type="scientific">Candidatus Protofrankia californiensis</name>
    <dbReference type="NCBI Taxonomy" id="1839754"/>
    <lineage>
        <taxon>Bacteria</taxon>
        <taxon>Bacillati</taxon>
        <taxon>Actinomycetota</taxon>
        <taxon>Actinomycetes</taxon>
        <taxon>Frankiales</taxon>
        <taxon>Frankiaceae</taxon>
        <taxon>Protofrankia</taxon>
    </lineage>
</organism>
<accession>A0A1C3NZH2</accession>
<dbReference type="Pfam" id="PF02709">
    <property type="entry name" value="Glyco_transf_7C"/>
    <property type="match status" value="1"/>
</dbReference>
<feature type="domain" description="Glycosyltransferase 2-like" evidence="2">
    <location>
        <begin position="8"/>
        <end position="115"/>
    </location>
</feature>
<evidence type="ECO:0000313" key="5">
    <source>
        <dbReference type="Proteomes" id="UP000199013"/>
    </source>
</evidence>
<dbReference type="Proteomes" id="UP000199013">
    <property type="component" value="Unassembled WGS sequence"/>
</dbReference>
<keyword evidence="1" id="KW-0808">Transferase</keyword>
<dbReference type="SUPFAM" id="SSF53448">
    <property type="entry name" value="Nucleotide-diphospho-sugar transferases"/>
    <property type="match status" value="1"/>
</dbReference>
<dbReference type="Pfam" id="PF00535">
    <property type="entry name" value="Glycos_transf_2"/>
    <property type="match status" value="1"/>
</dbReference>
<reference evidence="5" key="1">
    <citation type="submission" date="2016-02" db="EMBL/GenBank/DDBJ databases">
        <authorList>
            <person name="Wibberg D."/>
        </authorList>
    </citation>
    <scope>NUCLEOTIDE SEQUENCE [LARGE SCALE GENOMIC DNA]</scope>
</reference>
<keyword evidence="5" id="KW-1185">Reference proteome</keyword>
<dbReference type="EMBL" id="FLUV01001406">
    <property type="protein sequence ID" value="SBW22959.1"/>
    <property type="molecule type" value="Genomic_DNA"/>
</dbReference>
<dbReference type="Gene3D" id="3.90.550.10">
    <property type="entry name" value="Spore Coat Polysaccharide Biosynthesis Protein SpsA, Chain A"/>
    <property type="match status" value="1"/>
</dbReference>
<dbReference type="AlphaFoldDB" id="A0A1C3NZH2"/>
<evidence type="ECO:0000256" key="1">
    <source>
        <dbReference type="ARBA" id="ARBA00022679"/>
    </source>
</evidence>
<dbReference type="InterPro" id="IPR001173">
    <property type="entry name" value="Glyco_trans_2-like"/>
</dbReference>
<gene>
    <name evidence="4" type="ORF">FDG2_3361</name>
</gene>